<dbReference type="Pfam" id="PF02457">
    <property type="entry name" value="DAC"/>
    <property type="match status" value="1"/>
</dbReference>
<dbReference type="Pfam" id="PF21752">
    <property type="entry name" value="DACNG"/>
    <property type="match status" value="1"/>
</dbReference>
<organism evidence="2 3">
    <name type="scientific">Arsenicicoccus cauae</name>
    <dbReference type="NCBI Taxonomy" id="2663847"/>
    <lineage>
        <taxon>Bacteria</taxon>
        <taxon>Bacillati</taxon>
        <taxon>Actinomycetota</taxon>
        <taxon>Actinomycetes</taxon>
        <taxon>Micrococcales</taxon>
        <taxon>Intrasporangiaceae</taxon>
        <taxon>Arsenicicoccus</taxon>
    </lineage>
</organism>
<evidence type="ECO:0000313" key="3">
    <source>
        <dbReference type="Proteomes" id="UP000431092"/>
    </source>
</evidence>
<comment type="caution">
    <text evidence="2">The sequence shown here is derived from an EMBL/GenBank/DDBJ whole genome shotgun (WGS) entry which is preliminary data.</text>
</comment>
<dbReference type="RefSeq" id="WP_154592815.1">
    <property type="nucleotide sequence ID" value="NZ_CP171001.1"/>
</dbReference>
<sequence length="595" mass="65301">MTVNPTPHHLMWELQEQFRLSLDRATDRATDQIGAIVSADALLVGFLADDVDQPGAPDVCIAPADRGFSIQDLEGIRADAQRRFEAHPAHDETYESVEVQQARLDHFLDETRREAVAAALDSGRAGRGRTFFIGSGARVGDYVVHPAISVDSSAYAELNALPYDEIDGVPLTTSLAHGIVVELLRIATHALLAARPPRSISPIDDDVPNDAIRRSANHLVYSAALIAGERLGQGLFDAFEGLSSTPYEGRVGSGTVVMAREGHPRISVDVQLRSAVSVRERRQFRKLLEMTRPGLHLLIDGQRIYGLGSVQPLAHDEPDDSDNDIFRFTLLEQGSWQMAYNRNPLLRVSSGHPQLPRPRMSTNLFIDAMRRVFDEVSDHDIRGIWMLAQSAAQQARGALLVVTTAAAEEARRLAPQALSIRPQQLSPEVLDAVTRIDGAVLLTPDGVCHAVGVILDGVATGAGDPSRGSRYNSAVRYTEASTAPCLTVIVSEDGMIDVYPELAPRVRPEDVEQALADLEAAGSLDVEGARDVDLEAFYALHKRLRRFAFYLSDSQCERANAVCLAIEDLRWERSRTRVRTVPFRTDPRMNASFFA</sequence>
<dbReference type="EMBL" id="WLVL01000021">
    <property type="protein sequence ID" value="MTB71481.1"/>
    <property type="molecule type" value="Genomic_DNA"/>
</dbReference>
<dbReference type="SUPFAM" id="SSF143597">
    <property type="entry name" value="YojJ-like"/>
    <property type="match status" value="1"/>
</dbReference>
<dbReference type="PROSITE" id="PS51794">
    <property type="entry name" value="DAC"/>
    <property type="match status" value="1"/>
</dbReference>
<dbReference type="InterPro" id="IPR048554">
    <property type="entry name" value="DACNG"/>
</dbReference>
<accession>A0A6I3IT82</accession>
<name>A0A6I3IT82_9MICO</name>
<reference evidence="2 3" key="1">
    <citation type="submission" date="2019-11" db="EMBL/GenBank/DDBJ databases">
        <title>Whole genome sequencing identifies a novel species of the genus Arsenicicoccus isolated from human blood.</title>
        <authorList>
            <person name="Jeong J.H."/>
            <person name="Kweon O.J."/>
            <person name="Kim H.R."/>
            <person name="Kim T.-H."/>
            <person name="Ha S.-M."/>
            <person name="Lee M.-K."/>
        </authorList>
    </citation>
    <scope>NUCLEOTIDE SEQUENCE [LARGE SCALE GENOMIC DNA]</scope>
    <source>
        <strain evidence="2 3">MKL-02</strain>
    </source>
</reference>
<dbReference type="Gene3D" id="3.40.1700.10">
    <property type="entry name" value="DNA integrity scanning protein, DisA, N-terminal domain"/>
    <property type="match status" value="1"/>
</dbReference>
<keyword evidence="3" id="KW-1185">Reference proteome</keyword>
<protein>
    <recommendedName>
        <fullName evidence="1">DAC domain-containing protein</fullName>
    </recommendedName>
</protein>
<dbReference type="AlphaFoldDB" id="A0A6I3IT82"/>
<gene>
    <name evidence="2" type="ORF">GGG17_05755</name>
</gene>
<dbReference type="Pfam" id="PF21750">
    <property type="entry name" value="DACNH"/>
    <property type="match status" value="1"/>
</dbReference>
<dbReference type="Proteomes" id="UP000431092">
    <property type="component" value="Unassembled WGS sequence"/>
</dbReference>
<feature type="domain" description="DAC" evidence="1">
    <location>
        <begin position="366"/>
        <end position="510"/>
    </location>
</feature>
<proteinExistence type="predicted"/>
<dbReference type="InterPro" id="IPR048555">
    <property type="entry name" value="DACNH"/>
</dbReference>
<evidence type="ECO:0000259" key="1">
    <source>
        <dbReference type="PROSITE" id="PS51794"/>
    </source>
</evidence>
<dbReference type="InterPro" id="IPR003390">
    <property type="entry name" value="DNA_integrity_scan_DisA_N"/>
</dbReference>
<dbReference type="InterPro" id="IPR036888">
    <property type="entry name" value="DNA_integrity_DisA_N_sf"/>
</dbReference>
<evidence type="ECO:0000313" key="2">
    <source>
        <dbReference type="EMBL" id="MTB71481.1"/>
    </source>
</evidence>